<dbReference type="UniPathway" id="UPA00148">
    <property type="reaction ID" value="UER00238"/>
</dbReference>
<dbReference type="eggNOG" id="COG0368">
    <property type="taxonomic scope" value="Bacteria"/>
</dbReference>
<proteinExistence type="inferred from homology"/>
<feature type="transmembrane region" description="Helical" evidence="19">
    <location>
        <begin position="116"/>
        <end position="135"/>
    </location>
</feature>
<dbReference type="STRING" id="1219080.VEZ01S_45_00630"/>
<comment type="pathway">
    <text evidence="3 19">Cofactor biosynthesis; adenosylcobalamin biosynthesis; adenosylcobalamin from cob(II)yrinate a,c-diamide: step 7/7.</text>
</comment>
<name>U3CTD5_9VIBR</name>
<comment type="caution">
    <text evidence="20">The sequence shown here is derived from an EMBL/GenBank/DDBJ whole genome shotgun (WGS) entry which is preliminary data.</text>
</comment>
<evidence type="ECO:0000256" key="15">
    <source>
        <dbReference type="ARBA" id="ARBA00032605"/>
    </source>
</evidence>
<evidence type="ECO:0000256" key="17">
    <source>
        <dbReference type="ARBA" id="ARBA00048623"/>
    </source>
</evidence>
<keyword evidence="9 19" id="KW-0808">Transferase</keyword>
<keyword evidence="11 19" id="KW-0460">Magnesium</keyword>
<evidence type="ECO:0000256" key="8">
    <source>
        <dbReference type="ARBA" id="ARBA00022573"/>
    </source>
</evidence>
<dbReference type="PANTHER" id="PTHR34148">
    <property type="entry name" value="ADENOSYLCOBINAMIDE-GDP RIBAZOLETRANSFERASE"/>
    <property type="match status" value="1"/>
</dbReference>
<comment type="cofactor">
    <cofactor evidence="1 19">
        <name>Mg(2+)</name>
        <dbReference type="ChEBI" id="CHEBI:18420"/>
    </cofactor>
</comment>
<dbReference type="InterPro" id="IPR003805">
    <property type="entry name" value="CobS"/>
</dbReference>
<dbReference type="PANTHER" id="PTHR34148:SF1">
    <property type="entry name" value="ADENOSYLCOBINAMIDE-GDP RIBAZOLETRANSFERASE"/>
    <property type="match status" value="1"/>
</dbReference>
<keyword evidence="12 19" id="KW-1133">Transmembrane helix</keyword>
<dbReference type="GO" id="GO:0005886">
    <property type="term" value="C:plasma membrane"/>
    <property type="evidence" value="ECO:0007669"/>
    <property type="project" value="UniProtKB-SubCell"/>
</dbReference>
<keyword evidence="10 19" id="KW-0812">Transmembrane</keyword>
<dbReference type="OrthoDB" id="9794626at2"/>
<accession>U3CTD5</accession>
<comment type="similarity">
    <text evidence="4 19">Belongs to the CobS family.</text>
</comment>
<evidence type="ECO:0000256" key="2">
    <source>
        <dbReference type="ARBA" id="ARBA00004651"/>
    </source>
</evidence>
<evidence type="ECO:0000256" key="14">
    <source>
        <dbReference type="ARBA" id="ARBA00025228"/>
    </source>
</evidence>
<dbReference type="HAMAP" id="MF_00719">
    <property type="entry name" value="CobS"/>
    <property type="match status" value="1"/>
</dbReference>
<evidence type="ECO:0000313" key="20">
    <source>
        <dbReference type="EMBL" id="GAD80928.1"/>
    </source>
</evidence>
<evidence type="ECO:0000256" key="6">
    <source>
        <dbReference type="ARBA" id="ARBA00015850"/>
    </source>
</evidence>
<keyword evidence="13 19" id="KW-0472">Membrane</keyword>
<comment type="catalytic activity">
    <reaction evidence="18 19">
        <text>alpha-ribazole 5'-phosphate + adenosylcob(III)inamide-GDP = adenosylcob(III)alamin 5'-phosphate + GMP + H(+)</text>
        <dbReference type="Rhea" id="RHEA:23560"/>
        <dbReference type="ChEBI" id="CHEBI:15378"/>
        <dbReference type="ChEBI" id="CHEBI:57918"/>
        <dbReference type="ChEBI" id="CHEBI:58115"/>
        <dbReference type="ChEBI" id="CHEBI:60487"/>
        <dbReference type="ChEBI" id="CHEBI:60493"/>
        <dbReference type="EC" id="2.7.8.26"/>
    </reaction>
</comment>
<reference evidence="20 21" key="1">
    <citation type="submission" date="2013-09" db="EMBL/GenBank/DDBJ databases">
        <title>Whole genome shotgun sequence of Vibrio ezurae NBRC 102218.</title>
        <authorList>
            <person name="Yoshida I."/>
            <person name="Hosoyama A."/>
            <person name="Numata M."/>
            <person name="Hashimoto M."/>
            <person name="Hosoyama Y."/>
            <person name="Tsuchikane K."/>
            <person name="Noguchi M."/>
            <person name="Hirakata S."/>
            <person name="Ichikawa N."/>
            <person name="Ohji S."/>
            <person name="Yamazoe A."/>
            <person name="Fujita N."/>
        </authorList>
    </citation>
    <scope>NUCLEOTIDE SEQUENCE [LARGE SCALE GENOMIC DNA]</scope>
    <source>
        <strain evidence="20 21">NBRC 102218</strain>
    </source>
</reference>
<protein>
    <recommendedName>
        <fullName evidence="6 19">Adenosylcobinamide-GDP ribazoletransferase</fullName>
        <ecNumber evidence="5 19">2.7.8.26</ecNumber>
    </recommendedName>
    <alternativeName>
        <fullName evidence="16 19">Cobalamin synthase</fullName>
    </alternativeName>
    <alternativeName>
        <fullName evidence="15 19">Cobalamin-5'-phosphate synthase</fullName>
    </alternativeName>
</protein>
<evidence type="ECO:0000313" key="21">
    <source>
        <dbReference type="Proteomes" id="UP000016562"/>
    </source>
</evidence>
<gene>
    <name evidence="19 20" type="primary">cobS</name>
    <name evidence="20" type="ORF">VEZ01S_45_00630</name>
</gene>
<comment type="subcellular location">
    <subcellularLocation>
        <location evidence="2 19">Cell membrane</location>
        <topology evidence="2 19">Multi-pass membrane protein</topology>
    </subcellularLocation>
</comment>
<evidence type="ECO:0000256" key="5">
    <source>
        <dbReference type="ARBA" id="ARBA00013200"/>
    </source>
</evidence>
<evidence type="ECO:0000256" key="9">
    <source>
        <dbReference type="ARBA" id="ARBA00022679"/>
    </source>
</evidence>
<comment type="caution">
    <text evidence="19">Lacks conserved residue(s) required for the propagation of feature annotation.</text>
</comment>
<evidence type="ECO:0000256" key="12">
    <source>
        <dbReference type="ARBA" id="ARBA00022989"/>
    </source>
</evidence>
<comment type="catalytic activity">
    <reaction evidence="17 19">
        <text>alpha-ribazole + adenosylcob(III)inamide-GDP = adenosylcob(III)alamin + GMP + H(+)</text>
        <dbReference type="Rhea" id="RHEA:16049"/>
        <dbReference type="ChEBI" id="CHEBI:10329"/>
        <dbReference type="ChEBI" id="CHEBI:15378"/>
        <dbReference type="ChEBI" id="CHEBI:18408"/>
        <dbReference type="ChEBI" id="CHEBI:58115"/>
        <dbReference type="ChEBI" id="CHEBI:60487"/>
        <dbReference type="EC" id="2.7.8.26"/>
    </reaction>
</comment>
<dbReference type="Proteomes" id="UP000016562">
    <property type="component" value="Unassembled WGS sequence"/>
</dbReference>
<keyword evidence="8 19" id="KW-0169">Cobalamin biosynthesis</keyword>
<evidence type="ECO:0000256" key="11">
    <source>
        <dbReference type="ARBA" id="ARBA00022842"/>
    </source>
</evidence>
<evidence type="ECO:0000256" key="19">
    <source>
        <dbReference type="HAMAP-Rule" id="MF_00719"/>
    </source>
</evidence>
<evidence type="ECO:0000256" key="7">
    <source>
        <dbReference type="ARBA" id="ARBA00022475"/>
    </source>
</evidence>
<dbReference type="EC" id="2.7.8.26" evidence="5 19"/>
<feature type="transmembrane region" description="Helical" evidence="19">
    <location>
        <begin position="42"/>
        <end position="66"/>
    </location>
</feature>
<dbReference type="AlphaFoldDB" id="U3CTD5"/>
<keyword evidence="7 19" id="KW-1003">Cell membrane</keyword>
<evidence type="ECO:0000256" key="1">
    <source>
        <dbReference type="ARBA" id="ARBA00001946"/>
    </source>
</evidence>
<feature type="transmembrane region" description="Helical" evidence="19">
    <location>
        <begin position="193"/>
        <end position="219"/>
    </location>
</feature>
<dbReference type="NCBIfam" id="TIGR00317">
    <property type="entry name" value="cobS"/>
    <property type="match status" value="1"/>
</dbReference>
<evidence type="ECO:0000256" key="13">
    <source>
        <dbReference type="ARBA" id="ARBA00023136"/>
    </source>
</evidence>
<evidence type="ECO:0000256" key="10">
    <source>
        <dbReference type="ARBA" id="ARBA00022692"/>
    </source>
</evidence>
<dbReference type="RefSeq" id="WP_021714628.1">
    <property type="nucleotide sequence ID" value="NZ_BATM01000045.1"/>
</dbReference>
<dbReference type="GO" id="GO:0008818">
    <property type="term" value="F:cobalamin 5'-phosphate synthase activity"/>
    <property type="evidence" value="ECO:0007669"/>
    <property type="project" value="UniProtKB-UniRule"/>
</dbReference>
<sequence>MSVLANKYRQLNLLLVAVSFFTRVPVPHWVDYGADHLNRASRYFGAVGVLVGGVSAIVFYLAQLILPTSAAIILAMIASALLTGCFHEDGLADTADGLGGGWTVEKKLAIMKDSRLGTYGALTLALTLFLKWQLLVELSALGPYVVCSALVCSHVLSRVVASSMIFSEKYVQDTDVSKVKPLANEQHSKDLSILLFTGAVALLGLNSIMVAMIASISLLCVRYALCLFFKKQIGGYTGDTLGATQQISEIVCYIVILSVGLS</sequence>
<evidence type="ECO:0000256" key="3">
    <source>
        <dbReference type="ARBA" id="ARBA00004663"/>
    </source>
</evidence>
<dbReference type="EMBL" id="BATM01000045">
    <property type="protein sequence ID" value="GAD80928.1"/>
    <property type="molecule type" value="Genomic_DNA"/>
</dbReference>
<evidence type="ECO:0000256" key="18">
    <source>
        <dbReference type="ARBA" id="ARBA00049504"/>
    </source>
</evidence>
<evidence type="ECO:0000256" key="16">
    <source>
        <dbReference type="ARBA" id="ARBA00032853"/>
    </source>
</evidence>
<comment type="function">
    <text evidence="14 19">Joins adenosylcobinamide-GDP and alpha-ribazole to generate adenosylcobalamin (Ado-cobalamin). Also synthesizes adenosylcobalamin 5'-phosphate from adenosylcobinamide-GDP and alpha-ribazole 5'-phosphate.</text>
</comment>
<dbReference type="NCBIfam" id="NF001277">
    <property type="entry name" value="PRK00235.1-3"/>
    <property type="match status" value="1"/>
</dbReference>
<evidence type="ECO:0000256" key="4">
    <source>
        <dbReference type="ARBA" id="ARBA00010561"/>
    </source>
</evidence>
<dbReference type="GO" id="GO:0051073">
    <property type="term" value="F:adenosylcobinamide-GDP ribazoletransferase activity"/>
    <property type="evidence" value="ECO:0007669"/>
    <property type="project" value="UniProtKB-UniRule"/>
</dbReference>
<organism evidence="20 21">
    <name type="scientific">Vibrio ezurae NBRC 102218</name>
    <dbReference type="NCBI Taxonomy" id="1219080"/>
    <lineage>
        <taxon>Bacteria</taxon>
        <taxon>Pseudomonadati</taxon>
        <taxon>Pseudomonadota</taxon>
        <taxon>Gammaproteobacteria</taxon>
        <taxon>Vibrionales</taxon>
        <taxon>Vibrionaceae</taxon>
        <taxon>Vibrio</taxon>
    </lineage>
</organism>
<dbReference type="Pfam" id="PF02654">
    <property type="entry name" value="CobS"/>
    <property type="match status" value="1"/>
</dbReference>
<dbReference type="GO" id="GO:0009236">
    <property type="term" value="P:cobalamin biosynthetic process"/>
    <property type="evidence" value="ECO:0007669"/>
    <property type="project" value="UniProtKB-UniRule"/>
</dbReference>
<keyword evidence="21" id="KW-1185">Reference proteome</keyword>